<evidence type="ECO:0000313" key="2">
    <source>
        <dbReference type="EMBL" id="MPC20251.1"/>
    </source>
</evidence>
<evidence type="ECO:0000313" key="3">
    <source>
        <dbReference type="Proteomes" id="UP000324222"/>
    </source>
</evidence>
<accession>A0A5B7DFL2</accession>
<protein>
    <submittedName>
        <fullName evidence="2">Uncharacterized protein</fullName>
    </submittedName>
</protein>
<organism evidence="2 3">
    <name type="scientific">Portunus trituberculatus</name>
    <name type="common">Swimming crab</name>
    <name type="synonym">Neptunus trituberculatus</name>
    <dbReference type="NCBI Taxonomy" id="210409"/>
    <lineage>
        <taxon>Eukaryota</taxon>
        <taxon>Metazoa</taxon>
        <taxon>Ecdysozoa</taxon>
        <taxon>Arthropoda</taxon>
        <taxon>Crustacea</taxon>
        <taxon>Multicrustacea</taxon>
        <taxon>Malacostraca</taxon>
        <taxon>Eumalacostraca</taxon>
        <taxon>Eucarida</taxon>
        <taxon>Decapoda</taxon>
        <taxon>Pleocyemata</taxon>
        <taxon>Brachyura</taxon>
        <taxon>Eubrachyura</taxon>
        <taxon>Portunoidea</taxon>
        <taxon>Portunidae</taxon>
        <taxon>Portuninae</taxon>
        <taxon>Portunus</taxon>
    </lineage>
</organism>
<dbReference type="AlphaFoldDB" id="A0A5B7DFL2"/>
<reference evidence="2 3" key="1">
    <citation type="submission" date="2019-05" db="EMBL/GenBank/DDBJ databases">
        <title>Another draft genome of Portunus trituberculatus and its Hox gene families provides insights of decapod evolution.</title>
        <authorList>
            <person name="Jeong J.-H."/>
            <person name="Song I."/>
            <person name="Kim S."/>
            <person name="Choi T."/>
            <person name="Kim D."/>
            <person name="Ryu S."/>
            <person name="Kim W."/>
        </authorList>
    </citation>
    <scope>NUCLEOTIDE SEQUENCE [LARGE SCALE GENOMIC DNA]</scope>
    <source>
        <tissue evidence="2">Muscle</tissue>
    </source>
</reference>
<sequence length="85" mass="9691">MEQSPTRRPLTTLPLTTPVKWSTREPAPVFKRHYLKEMKHAHASKGYSRPPASKQDGITARIRHEGVKRIKTEPEVFSTGVLTQN</sequence>
<feature type="region of interest" description="Disordered" evidence="1">
    <location>
        <begin position="40"/>
        <end position="59"/>
    </location>
</feature>
<gene>
    <name evidence="2" type="ORF">E2C01_013186</name>
</gene>
<name>A0A5B7DFL2_PORTR</name>
<keyword evidence="3" id="KW-1185">Reference proteome</keyword>
<comment type="caution">
    <text evidence="2">The sequence shown here is derived from an EMBL/GenBank/DDBJ whole genome shotgun (WGS) entry which is preliminary data.</text>
</comment>
<proteinExistence type="predicted"/>
<dbReference type="Proteomes" id="UP000324222">
    <property type="component" value="Unassembled WGS sequence"/>
</dbReference>
<evidence type="ECO:0000256" key="1">
    <source>
        <dbReference type="SAM" id="MobiDB-lite"/>
    </source>
</evidence>
<dbReference type="EMBL" id="VSRR010000851">
    <property type="protein sequence ID" value="MPC20251.1"/>
    <property type="molecule type" value="Genomic_DNA"/>
</dbReference>